<dbReference type="AlphaFoldDB" id="A0A1R0H3W4"/>
<keyword evidence="3" id="KW-1185">Reference proteome</keyword>
<feature type="compositionally biased region" description="Low complexity" evidence="1">
    <location>
        <begin position="58"/>
        <end position="67"/>
    </location>
</feature>
<reference evidence="2 3" key="1">
    <citation type="journal article" date="2016" name="Mol. Biol. Evol.">
        <title>Genome-Wide Survey of Gut Fungi (Harpellales) Reveals the First Horizontally Transferred Ubiquitin Gene from a Mosquito Host.</title>
        <authorList>
            <person name="Wang Y."/>
            <person name="White M.M."/>
            <person name="Kvist S."/>
            <person name="Moncalvo J.M."/>
        </authorList>
    </citation>
    <scope>NUCLEOTIDE SEQUENCE [LARGE SCALE GENOMIC DNA]</scope>
    <source>
        <strain evidence="2 3">ALG-7-W6</strain>
    </source>
</reference>
<proteinExistence type="predicted"/>
<protein>
    <submittedName>
        <fullName evidence="2">Uncharacterized protein</fullName>
    </submittedName>
</protein>
<gene>
    <name evidence="2" type="ORF">AYI68_g2077</name>
</gene>
<name>A0A1R0H3W4_9FUNG</name>
<evidence type="ECO:0000313" key="2">
    <source>
        <dbReference type="EMBL" id="OLY83773.1"/>
    </source>
</evidence>
<evidence type="ECO:0000256" key="1">
    <source>
        <dbReference type="SAM" id="MobiDB-lite"/>
    </source>
</evidence>
<sequence>MDHWKSEYPELKKRSKSAINNEINLIAFKLKRSITSIKQTEKAIERRRETSGQNTVPKNQKNQKNQNFGIKFNDRYFQESNLIYSDNNNNEEALGSSEVDEMTIKVQKTSYLNKEVDTIINSMPNKPEGTQLKHLKGIISQSQQIISEKILISGNNKTNTASS</sequence>
<dbReference type="Proteomes" id="UP000187455">
    <property type="component" value="Unassembled WGS sequence"/>
</dbReference>
<evidence type="ECO:0000313" key="3">
    <source>
        <dbReference type="Proteomes" id="UP000187455"/>
    </source>
</evidence>
<organism evidence="2 3">
    <name type="scientific">Smittium mucronatum</name>
    <dbReference type="NCBI Taxonomy" id="133383"/>
    <lineage>
        <taxon>Eukaryota</taxon>
        <taxon>Fungi</taxon>
        <taxon>Fungi incertae sedis</taxon>
        <taxon>Zoopagomycota</taxon>
        <taxon>Kickxellomycotina</taxon>
        <taxon>Harpellomycetes</taxon>
        <taxon>Harpellales</taxon>
        <taxon>Legeriomycetaceae</taxon>
        <taxon>Smittium</taxon>
    </lineage>
</organism>
<feature type="region of interest" description="Disordered" evidence="1">
    <location>
        <begin position="45"/>
        <end position="68"/>
    </location>
</feature>
<accession>A0A1R0H3W4</accession>
<comment type="caution">
    <text evidence="2">The sequence shown here is derived from an EMBL/GenBank/DDBJ whole genome shotgun (WGS) entry which is preliminary data.</text>
</comment>
<dbReference type="EMBL" id="LSSL01000754">
    <property type="protein sequence ID" value="OLY83773.1"/>
    <property type="molecule type" value="Genomic_DNA"/>
</dbReference>